<dbReference type="GeneID" id="98122697"/>
<dbReference type="Proteomes" id="UP001600064">
    <property type="component" value="Unassembled WGS sequence"/>
</dbReference>
<accession>A0ABR4DH37</accession>
<sequence>MRLLLLFLLSPLASLITPCTCRTATTTTTTLTSTALATAIVPSPCPPASSLGAARVRNRCPFPVHLWAVASDVAGPFPLAARTGRYAERFRSDPRSRGISLKIARGGAGALYNAEPHTLLGYNLQPGRRGAPWRVWYGLDDVYGHVFRGERLVLESEAEGCESLVWEDGAAPGGNQTLVCDGADRDLVLTLCA</sequence>
<dbReference type="RefSeq" id="XP_070868389.1">
    <property type="nucleotide sequence ID" value="XM_071008053.1"/>
</dbReference>
<gene>
    <name evidence="2" type="ORF">VTJ83DRAFT_1849</name>
</gene>
<feature type="chain" id="PRO_5047365090" evidence="1">
    <location>
        <begin position="22"/>
        <end position="193"/>
    </location>
</feature>
<dbReference type="EMBL" id="JAZGUE010000002">
    <property type="protein sequence ID" value="KAL2269665.1"/>
    <property type="molecule type" value="Genomic_DNA"/>
</dbReference>
<protein>
    <submittedName>
        <fullName evidence="2">Uncharacterized protein</fullName>
    </submittedName>
</protein>
<dbReference type="PANTHER" id="PTHR36195:SF4">
    <property type="entry name" value="DOMAIN PROTEIN, PUTATIVE (AFU_ORTHOLOGUE AFUA_5G01990)-RELATED"/>
    <property type="match status" value="1"/>
</dbReference>
<evidence type="ECO:0000313" key="3">
    <source>
        <dbReference type="Proteomes" id="UP001600064"/>
    </source>
</evidence>
<dbReference type="InterPro" id="IPR006771">
    <property type="entry name" value="CetA-like"/>
</dbReference>
<keyword evidence="1" id="KW-0732">Signal</keyword>
<feature type="signal peptide" evidence="1">
    <location>
        <begin position="1"/>
        <end position="21"/>
    </location>
</feature>
<dbReference type="PANTHER" id="PTHR36195">
    <property type="entry name" value="DOMAIN PROTEIN, PUTATIVE (AFU_ORTHOLOGUE AFUA_5G01990)-RELATED-RELATED"/>
    <property type="match status" value="1"/>
</dbReference>
<comment type="caution">
    <text evidence="2">The sequence shown here is derived from an EMBL/GenBank/DDBJ whole genome shotgun (WGS) entry which is preliminary data.</text>
</comment>
<name>A0ABR4DH37_9PEZI</name>
<keyword evidence="3" id="KW-1185">Reference proteome</keyword>
<evidence type="ECO:0000313" key="2">
    <source>
        <dbReference type="EMBL" id="KAL2269665.1"/>
    </source>
</evidence>
<evidence type="ECO:0000256" key="1">
    <source>
        <dbReference type="SAM" id="SignalP"/>
    </source>
</evidence>
<dbReference type="Pfam" id="PF04681">
    <property type="entry name" value="Bys1"/>
    <property type="match status" value="1"/>
</dbReference>
<reference evidence="2 3" key="1">
    <citation type="journal article" date="2024" name="Commun. Biol.">
        <title>Comparative genomic analysis of thermophilic fungi reveals convergent evolutionary adaptations and gene losses.</title>
        <authorList>
            <person name="Steindorff A.S."/>
            <person name="Aguilar-Pontes M.V."/>
            <person name="Robinson A.J."/>
            <person name="Andreopoulos B."/>
            <person name="LaButti K."/>
            <person name="Kuo A."/>
            <person name="Mondo S."/>
            <person name="Riley R."/>
            <person name="Otillar R."/>
            <person name="Haridas S."/>
            <person name="Lipzen A."/>
            <person name="Grimwood J."/>
            <person name="Schmutz J."/>
            <person name="Clum A."/>
            <person name="Reid I.D."/>
            <person name="Moisan M.C."/>
            <person name="Butler G."/>
            <person name="Nguyen T.T.M."/>
            <person name="Dewar K."/>
            <person name="Conant G."/>
            <person name="Drula E."/>
            <person name="Henrissat B."/>
            <person name="Hansel C."/>
            <person name="Singer S."/>
            <person name="Hutchinson M.I."/>
            <person name="de Vries R.P."/>
            <person name="Natvig D.O."/>
            <person name="Powell A.J."/>
            <person name="Tsang A."/>
            <person name="Grigoriev I.V."/>
        </authorList>
    </citation>
    <scope>NUCLEOTIDE SEQUENCE [LARGE SCALE GENOMIC DNA]</scope>
    <source>
        <strain evidence="2 3">ATCC 22073</strain>
    </source>
</reference>
<proteinExistence type="predicted"/>
<organism evidence="2 3">
    <name type="scientific">Remersonia thermophila</name>
    <dbReference type="NCBI Taxonomy" id="72144"/>
    <lineage>
        <taxon>Eukaryota</taxon>
        <taxon>Fungi</taxon>
        <taxon>Dikarya</taxon>
        <taxon>Ascomycota</taxon>
        <taxon>Pezizomycotina</taxon>
        <taxon>Sordariomycetes</taxon>
        <taxon>Sordariomycetidae</taxon>
        <taxon>Sordariales</taxon>
        <taxon>Sordariales incertae sedis</taxon>
        <taxon>Remersonia</taxon>
    </lineage>
</organism>